<feature type="domain" description="Aspartate dehydrogenase" evidence="7">
    <location>
        <begin position="210"/>
        <end position="296"/>
    </location>
</feature>
<dbReference type="SUPFAM" id="SSF51735">
    <property type="entry name" value="NAD(P)-binding Rossmann-fold domains"/>
    <property type="match status" value="1"/>
</dbReference>
<dbReference type="RefSeq" id="WP_345250665.1">
    <property type="nucleotide sequence ID" value="NZ_BAABFO010000014.1"/>
</dbReference>
<dbReference type="InterPro" id="IPR005106">
    <property type="entry name" value="Asp/hSer_DH_NAD-bd"/>
</dbReference>
<feature type="binding site" evidence="6">
    <location>
        <position position="165"/>
    </location>
    <ligand>
        <name>NAD(+)</name>
        <dbReference type="ChEBI" id="CHEBI:57540"/>
    </ligand>
</feature>
<dbReference type="Gene3D" id="3.40.50.720">
    <property type="entry name" value="NAD(P)-binding Rossmann-like Domain"/>
    <property type="match status" value="1"/>
</dbReference>
<comment type="pathway">
    <text evidence="6">Cofactor biosynthesis; NAD(+) biosynthesis; iminoaspartate from L-aspartate (dehydrogenase route): step 1/1.</text>
</comment>
<comment type="miscellaneous">
    <text evidence="6">The iminoaspartate product is unstable in aqueous solution and can decompose to oxaloacetate and ammonia.</text>
</comment>
<evidence type="ECO:0000256" key="5">
    <source>
        <dbReference type="ARBA" id="ARBA00023027"/>
    </source>
</evidence>
<gene>
    <name evidence="6" type="primary">nadX</name>
    <name evidence="9" type="ORF">GCM10023144_29940</name>
</gene>
<dbReference type="EC" id="1.4.1.21" evidence="6"/>
<dbReference type="PIRSF" id="PIRSF005227">
    <property type="entry name" value="Asp_dh_NAD_syn"/>
    <property type="match status" value="1"/>
</dbReference>
<dbReference type="InterPro" id="IPR036291">
    <property type="entry name" value="NAD(P)-bd_dom_sf"/>
</dbReference>
<evidence type="ECO:0000256" key="2">
    <source>
        <dbReference type="ARBA" id="ARBA00022642"/>
    </source>
</evidence>
<dbReference type="Pfam" id="PF03447">
    <property type="entry name" value="NAD_binding_3"/>
    <property type="match status" value="1"/>
</dbReference>
<dbReference type="NCBIfam" id="NF009827">
    <property type="entry name" value="PRK13303.1-2"/>
    <property type="match status" value="1"/>
</dbReference>
<evidence type="ECO:0000256" key="6">
    <source>
        <dbReference type="HAMAP-Rule" id="MF_01265"/>
    </source>
</evidence>
<feature type="active site" evidence="6">
    <location>
        <position position="261"/>
    </location>
</feature>
<dbReference type="InterPro" id="IPR002811">
    <property type="entry name" value="Asp_DH"/>
</dbReference>
<feature type="binding site" evidence="6">
    <location>
        <position position="231"/>
    </location>
    <ligand>
        <name>NAD(+)</name>
        <dbReference type="ChEBI" id="CHEBI:57540"/>
    </ligand>
</feature>
<keyword evidence="2 6" id="KW-0662">Pyridine nucleotide biosynthesis</keyword>
<accession>A0ABP8H8X2</accession>
<dbReference type="EMBL" id="BAABFO010000014">
    <property type="protein sequence ID" value="GAA4336009.1"/>
    <property type="molecule type" value="Genomic_DNA"/>
</dbReference>
<evidence type="ECO:0000256" key="3">
    <source>
        <dbReference type="ARBA" id="ARBA00022857"/>
    </source>
</evidence>
<proteinExistence type="inferred from homology"/>
<dbReference type="InterPro" id="IPR020626">
    <property type="entry name" value="Asp_DH_prok"/>
</dbReference>
<evidence type="ECO:0000259" key="8">
    <source>
        <dbReference type="Pfam" id="PF03447"/>
    </source>
</evidence>
<dbReference type="Proteomes" id="UP001501671">
    <property type="component" value="Unassembled WGS sequence"/>
</dbReference>
<comment type="caution">
    <text evidence="9">The sequence shown here is derived from an EMBL/GenBank/DDBJ whole genome shotgun (WGS) entry which is preliminary data.</text>
</comment>
<comment type="catalytic activity">
    <reaction evidence="6">
        <text>L-aspartate + NADP(+) + H2O = oxaloacetate + NH4(+) + NADPH + H(+)</text>
        <dbReference type="Rhea" id="RHEA:11784"/>
        <dbReference type="ChEBI" id="CHEBI:15377"/>
        <dbReference type="ChEBI" id="CHEBI:15378"/>
        <dbReference type="ChEBI" id="CHEBI:16452"/>
        <dbReference type="ChEBI" id="CHEBI:28938"/>
        <dbReference type="ChEBI" id="CHEBI:29991"/>
        <dbReference type="ChEBI" id="CHEBI:57783"/>
        <dbReference type="ChEBI" id="CHEBI:58349"/>
        <dbReference type="EC" id="1.4.1.21"/>
    </reaction>
</comment>
<dbReference type="InterPro" id="IPR011182">
    <property type="entry name" value="L-Asp_DH"/>
</dbReference>
<feature type="domain" description="Aspartate/homoserine dehydrogenase NAD-binding" evidence="8">
    <location>
        <begin position="50"/>
        <end position="159"/>
    </location>
</feature>
<evidence type="ECO:0000256" key="1">
    <source>
        <dbReference type="ARBA" id="ARBA00008331"/>
    </source>
</evidence>
<keyword evidence="10" id="KW-1185">Reference proteome</keyword>
<evidence type="ECO:0000256" key="4">
    <source>
        <dbReference type="ARBA" id="ARBA00023002"/>
    </source>
</evidence>
<comment type="function">
    <text evidence="6">Specifically catalyzes the NAD or NADP-dependent dehydrogenation of L-aspartate to iminoaspartate.</text>
</comment>
<dbReference type="Gene3D" id="3.30.360.10">
    <property type="entry name" value="Dihydrodipicolinate Reductase, domain 2"/>
    <property type="match status" value="1"/>
</dbReference>
<organism evidence="9 10">
    <name type="scientific">Pigmentiphaga soli</name>
    <dbReference type="NCBI Taxonomy" id="1007095"/>
    <lineage>
        <taxon>Bacteria</taxon>
        <taxon>Pseudomonadati</taxon>
        <taxon>Pseudomonadota</taxon>
        <taxon>Betaproteobacteria</taxon>
        <taxon>Burkholderiales</taxon>
        <taxon>Alcaligenaceae</taxon>
        <taxon>Pigmentiphaga</taxon>
    </lineage>
</organism>
<keyword evidence="5 6" id="KW-0520">NAD</keyword>
<keyword evidence="4 6" id="KW-0560">Oxidoreductase</keyword>
<sequence>MSAPAGLAPGLGGEASRLAGQAPGLAAAAPRQEGGPAAVPARPLRIALVGCGAIGQIVLEAIRRDAAFEVAAVVTTARGAGAAAAFLRGLGIEAEVGTALPPSGIDLVAEAAGQEAVARHVVPALRRGIRGIVASVGALSVPGCAEAIEAAAREGGTQVEMIAGAIGAIDALAAARTGRLDSVRYFGRKPPQAWRGTPAETSHDLDALAAPAVVFSGSAREAALRFPKNANVAATVAFAGLGLDRTEVQLIADPAATQNVHVLQAEGEFGRLELILSNAPSARNPKTSALAAYSLVRALGRQAAPLCV</sequence>
<evidence type="ECO:0000259" key="7">
    <source>
        <dbReference type="Pfam" id="PF01958"/>
    </source>
</evidence>
<comment type="catalytic activity">
    <reaction evidence="6">
        <text>L-aspartate + NAD(+) + H2O = oxaloacetate + NH4(+) + NADH + H(+)</text>
        <dbReference type="Rhea" id="RHEA:11788"/>
        <dbReference type="ChEBI" id="CHEBI:15377"/>
        <dbReference type="ChEBI" id="CHEBI:15378"/>
        <dbReference type="ChEBI" id="CHEBI:16452"/>
        <dbReference type="ChEBI" id="CHEBI:28938"/>
        <dbReference type="ChEBI" id="CHEBI:29991"/>
        <dbReference type="ChEBI" id="CHEBI:57540"/>
        <dbReference type="ChEBI" id="CHEBI:57945"/>
        <dbReference type="EC" id="1.4.1.21"/>
    </reaction>
</comment>
<dbReference type="SUPFAM" id="SSF55347">
    <property type="entry name" value="Glyceraldehyde-3-phosphate dehydrogenase-like, C-terminal domain"/>
    <property type="match status" value="1"/>
</dbReference>
<dbReference type="PANTHER" id="PTHR31873">
    <property type="entry name" value="L-ASPARTATE DEHYDROGENASE-RELATED"/>
    <property type="match status" value="1"/>
</dbReference>
<dbReference type="Pfam" id="PF01958">
    <property type="entry name" value="Asp_DH_C"/>
    <property type="match status" value="1"/>
</dbReference>
<dbReference type="HAMAP" id="MF_01265">
    <property type="entry name" value="NadX"/>
    <property type="match status" value="1"/>
</dbReference>
<evidence type="ECO:0000313" key="9">
    <source>
        <dbReference type="EMBL" id="GAA4336009.1"/>
    </source>
</evidence>
<name>A0ABP8H8X2_9BURK</name>
<comment type="similarity">
    <text evidence="1 6">Belongs to the L-aspartate dehydrogenase family.</text>
</comment>
<keyword evidence="3 6" id="KW-0521">NADP</keyword>
<protein>
    <recommendedName>
        <fullName evidence="6">L-aspartate dehydrogenase</fullName>
        <ecNumber evidence="6">1.4.1.21</ecNumber>
    </recommendedName>
</protein>
<evidence type="ECO:0000313" key="10">
    <source>
        <dbReference type="Proteomes" id="UP001501671"/>
    </source>
</evidence>
<dbReference type="NCBIfam" id="NF009828">
    <property type="entry name" value="PRK13303.1-3"/>
    <property type="match status" value="1"/>
</dbReference>
<dbReference type="PANTHER" id="PTHR31873:SF6">
    <property type="entry name" value="ASPARTATE DEHYDROGENASE DOMAIN-CONTAINING PROTEIN"/>
    <property type="match status" value="1"/>
</dbReference>
<reference evidence="10" key="1">
    <citation type="journal article" date="2019" name="Int. J. Syst. Evol. Microbiol.">
        <title>The Global Catalogue of Microorganisms (GCM) 10K type strain sequencing project: providing services to taxonomists for standard genome sequencing and annotation.</title>
        <authorList>
            <consortium name="The Broad Institute Genomics Platform"/>
            <consortium name="The Broad Institute Genome Sequencing Center for Infectious Disease"/>
            <person name="Wu L."/>
            <person name="Ma J."/>
        </authorList>
    </citation>
    <scope>NUCLEOTIDE SEQUENCE [LARGE SCALE GENOMIC DNA]</scope>
    <source>
        <strain evidence="10">JCM 17666</strain>
    </source>
</reference>